<keyword evidence="12" id="KW-1185">Reference proteome</keyword>
<evidence type="ECO:0000256" key="9">
    <source>
        <dbReference type="PIRSR" id="PIRSR002583-1"/>
    </source>
</evidence>
<dbReference type="HAMAP" id="MF_00505">
    <property type="entry name" value="HSP90"/>
    <property type="match status" value="1"/>
</dbReference>
<evidence type="ECO:0000256" key="3">
    <source>
        <dbReference type="ARBA" id="ARBA00022490"/>
    </source>
</evidence>
<evidence type="ECO:0000256" key="2">
    <source>
        <dbReference type="ARBA" id="ARBA00008239"/>
    </source>
</evidence>
<protein>
    <recommendedName>
        <fullName evidence="8">Chaperone protein HtpG</fullName>
    </recommendedName>
    <alternativeName>
        <fullName evidence="8">Heat shock protein HtpG</fullName>
    </alternativeName>
    <alternativeName>
        <fullName evidence="8">High temperature protein G</fullName>
    </alternativeName>
</protein>
<dbReference type="PANTHER" id="PTHR11528">
    <property type="entry name" value="HEAT SHOCK PROTEIN 90 FAMILY MEMBER"/>
    <property type="match status" value="1"/>
</dbReference>
<feature type="binding site" evidence="9">
    <location>
        <position position="32"/>
    </location>
    <ligand>
        <name>ATP</name>
        <dbReference type="ChEBI" id="CHEBI:30616"/>
    </ligand>
</feature>
<dbReference type="GO" id="GO:0005524">
    <property type="term" value="F:ATP binding"/>
    <property type="evidence" value="ECO:0007669"/>
    <property type="project" value="UniProtKB-UniRule"/>
</dbReference>
<evidence type="ECO:0000259" key="10">
    <source>
        <dbReference type="SMART" id="SM00387"/>
    </source>
</evidence>
<dbReference type="OrthoDB" id="9802640at2"/>
<dbReference type="Gene3D" id="3.40.50.11260">
    <property type="match status" value="1"/>
</dbReference>
<dbReference type="InterPro" id="IPR001404">
    <property type="entry name" value="Hsp90_fam"/>
</dbReference>
<dbReference type="InterPro" id="IPR019805">
    <property type="entry name" value="Heat_shock_protein_90_CS"/>
</dbReference>
<dbReference type="CDD" id="cd16927">
    <property type="entry name" value="HATPase_Hsp90-like"/>
    <property type="match status" value="1"/>
</dbReference>
<dbReference type="PRINTS" id="PR00775">
    <property type="entry name" value="HEATSHOCK90"/>
</dbReference>
<keyword evidence="7 8" id="KW-0143">Chaperone</keyword>
<dbReference type="SUPFAM" id="SSF55874">
    <property type="entry name" value="ATPase domain of HSP90 chaperone/DNA topoisomerase II/histidine kinase"/>
    <property type="match status" value="1"/>
</dbReference>
<name>A0A5B8XEX5_9RICK</name>
<keyword evidence="5 8" id="KW-0067">ATP-binding</keyword>
<dbReference type="FunFam" id="3.30.565.10:FF:000009">
    <property type="entry name" value="Molecular chaperone HtpG"/>
    <property type="match status" value="1"/>
</dbReference>
<evidence type="ECO:0000313" key="11">
    <source>
        <dbReference type="EMBL" id="QED23823.1"/>
    </source>
</evidence>
<feature type="region of interest" description="A; substrate-binding" evidence="8">
    <location>
        <begin position="1"/>
        <end position="330"/>
    </location>
</feature>
<feature type="binding site" evidence="9">
    <location>
        <position position="83"/>
    </location>
    <ligand>
        <name>ATP</name>
        <dbReference type="ChEBI" id="CHEBI:30616"/>
    </ligand>
</feature>
<evidence type="ECO:0000256" key="1">
    <source>
        <dbReference type="ARBA" id="ARBA00004496"/>
    </source>
</evidence>
<comment type="subcellular location">
    <subcellularLocation>
        <location evidence="1 8">Cytoplasm</location>
    </subcellularLocation>
</comment>
<accession>A0A5B8XEX5</accession>
<dbReference type="GO" id="GO:0051082">
    <property type="term" value="F:unfolded protein binding"/>
    <property type="evidence" value="ECO:0007669"/>
    <property type="project" value="UniProtKB-UniRule"/>
</dbReference>
<organism evidence="11 12">
    <name type="scientific">Candidatus Deianiraea vastatrix</name>
    <dbReference type="NCBI Taxonomy" id="2163644"/>
    <lineage>
        <taxon>Bacteria</taxon>
        <taxon>Pseudomonadati</taxon>
        <taxon>Pseudomonadota</taxon>
        <taxon>Alphaproteobacteria</taxon>
        <taxon>Rickettsiales</taxon>
        <taxon>Candidatus Deianiraeaceae</taxon>
        <taxon>Candidatus Deianiraea</taxon>
    </lineage>
</organism>
<evidence type="ECO:0000313" key="12">
    <source>
        <dbReference type="Proteomes" id="UP000321934"/>
    </source>
</evidence>
<dbReference type="SUPFAM" id="SSF110942">
    <property type="entry name" value="HSP90 C-terminal domain"/>
    <property type="match status" value="1"/>
</dbReference>
<comment type="function">
    <text evidence="8">Molecular chaperone. Has ATPase activity.</text>
</comment>
<dbReference type="InterPro" id="IPR020575">
    <property type="entry name" value="Hsp90_N"/>
</dbReference>
<dbReference type="InterPro" id="IPR020568">
    <property type="entry name" value="Ribosomal_Su5_D2-typ_SF"/>
</dbReference>
<keyword evidence="4 8" id="KW-0547">Nucleotide-binding</keyword>
<dbReference type="RefSeq" id="WP_146821223.1">
    <property type="nucleotide sequence ID" value="NZ_CP029077.1"/>
</dbReference>
<dbReference type="InterPro" id="IPR003594">
    <property type="entry name" value="HATPase_dom"/>
</dbReference>
<proteinExistence type="inferred from homology"/>
<dbReference type="Pfam" id="PF13589">
    <property type="entry name" value="HATPase_c_3"/>
    <property type="match status" value="1"/>
</dbReference>
<feature type="binding site" evidence="9">
    <location>
        <begin position="122"/>
        <end position="127"/>
    </location>
    <ligand>
        <name>ATP</name>
        <dbReference type="ChEBI" id="CHEBI:30616"/>
    </ligand>
</feature>
<dbReference type="NCBIfam" id="NF003555">
    <property type="entry name" value="PRK05218.1"/>
    <property type="match status" value="1"/>
</dbReference>
<comment type="subunit">
    <text evidence="8">Homodimer.</text>
</comment>
<dbReference type="InterPro" id="IPR036890">
    <property type="entry name" value="HATPase_C_sf"/>
</dbReference>
<feature type="binding site" evidence="9">
    <location>
        <position position="36"/>
    </location>
    <ligand>
        <name>ATP</name>
        <dbReference type="ChEBI" id="CHEBI:30616"/>
    </ligand>
</feature>
<evidence type="ECO:0000256" key="4">
    <source>
        <dbReference type="ARBA" id="ARBA00022741"/>
    </source>
</evidence>
<feature type="region of interest" description="C" evidence="8">
    <location>
        <begin position="544"/>
        <end position="617"/>
    </location>
</feature>
<dbReference type="EMBL" id="CP029077">
    <property type="protein sequence ID" value="QED23823.1"/>
    <property type="molecule type" value="Genomic_DNA"/>
</dbReference>
<dbReference type="Gene3D" id="3.30.230.80">
    <property type="match status" value="1"/>
</dbReference>
<evidence type="ECO:0000256" key="5">
    <source>
        <dbReference type="ARBA" id="ARBA00022840"/>
    </source>
</evidence>
<reference evidence="11 12" key="1">
    <citation type="journal article" date="2019" name="ISME J.">
        <title>Deianiraea, an extracellular bacterium associated with the ciliate Paramecium, suggests an alternative scenario for the evolution of Rickettsiales.</title>
        <authorList>
            <person name="Castelli M."/>
            <person name="Sabaneyeva E."/>
            <person name="Lanzoni O."/>
            <person name="Lebedeva N."/>
            <person name="Floriano A.M."/>
            <person name="Gaiarsa S."/>
            <person name="Benken K."/>
            <person name="Modeo L."/>
            <person name="Bandi C."/>
            <person name="Potekhin A."/>
            <person name="Sassera D."/>
            <person name="Petroni G."/>
        </authorList>
    </citation>
    <scope>NUCLEOTIDE SEQUENCE [LARGE SCALE GENOMIC DNA]</scope>
    <source>
        <strain evidence="11">CyL4-1</strain>
    </source>
</reference>
<dbReference type="Proteomes" id="UP000321934">
    <property type="component" value="Chromosome"/>
</dbReference>
<feature type="binding site" evidence="9">
    <location>
        <begin position="98"/>
        <end position="99"/>
    </location>
    <ligand>
        <name>ATP</name>
        <dbReference type="ChEBI" id="CHEBI:30616"/>
    </ligand>
</feature>
<comment type="caution">
    <text evidence="8">Lacks conserved residue(s) required for the propagation of feature annotation.</text>
</comment>
<gene>
    <name evidence="8" type="primary">htpG</name>
    <name evidence="11" type="ORF">Deia_01041</name>
</gene>
<feature type="binding site" evidence="9">
    <location>
        <position position="173"/>
    </location>
    <ligand>
        <name>ATP</name>
        <dbReference type="ChEBI" id="CHEBI:30616"/>
    </ligand>
</feature>
<keyword evidence="3 8" id="KW-0963">Cytoplasm</keyword>
<dbReference type="PIRSF" id="PIRSF002583">
    <property type="entry name" value="Hsp90"/>
    <property type="match status" value="1"/>
</dbReference>
<dbReference type="Pfam" id="PF00183">
    <property type="entry name" value="HSP90"/>
    <property type="match status" value="1"/>
</dbReference>
<dbReference type="InterPro" id="IPR037196">
    <property type="entry name" value="HSP90_C"/>
</dbReference>
<evidence type="ECO:0000256" key="7">
    <source>
        <dbReference type="ARBA" id="ARBA00023186"/>
    </source>
</evidence>
<feature type="binding site" evidence="9">
    <location>
        <position position="78"/>
    </location>
    <ligand>
        <name>ATP</name>
        <dbReference type="ChEBI" id="CHEBI:30616"/>
    </ligand>
</feature>
<dbReference type="Gene3D" id="3.30.565.10">
    <property type="entry name" value="Histidine kinase-like ATPase, C-terminal domain"/>
    <property type="match status" value="1"/>
</dbReference>
<dbReference type="GO" id="GO:0140662">
    <property type="term" value="F:ATP-dependent protein folding chaperone"/>
    <property type="evidence" value="ECO:0007669"/>
    <property type="project" value="InterPro"/>
</dbReference>
<feature type="domain" description="Histidine kinase/HSP90-like ATPase" evidence="10">
    <location>
        <begin position="25"/>
        <end position="183"/>
    </location>
</feature>
<comment type="similarity">
    <text evidence="2 8">Belongs to the heat shock protein 90 family.</text>
</comment>
<feature type="binding site" evidence="9">
    <location>
        <position position="97"/>
    </location>
    <ligand>
        <name>ATP</name>
        <dbReference type="ChEBI" id="CHEBI:30616"/>
    </ligand>
</feature>
<dbReference type="SUPFAM" id="SSF54211">
    <property type="entry name" value="Ribosomal protein S5 domain 2-like"/>
    <property type="match status" value="1"/>
</dbReference>
<dbReference type="SMART" id="SM00387">
    <property type="entry name" value="HATPase_c"/>
    <property type="match status" value="1"/>
</dbReference>
<sequence length="617" mass="70481">MSEVKSFNAEISRVLDIMINSLYTNKDVFLRELISNASDACEKLRHASLFDQNLLGDDTDLTITVEIDREKNAIVVRDNGIGMTKEDMIEHLGTIAKSGTGEFIKQLSSSNSPEKMQDMIGQFGVGFYSSFMVAQNVEVISKKAGVDGVYLWKSDGKNTYEVAESEEKIDRGTKITLYLKDDFKEQYLDKFKIKNIIESYSNHITVPIFLKHEEKIDEVKINKQVAIWARAKKDIKDEEYTEFFRSLAHLPGDPWLTIHNNIEGNINYTNLLFIPSNKPFDLFHPDRMTRVKLYVKKVFITESNVQLIPRYLRFLYGVIDSPDIPLNISRETLQDDVIIGKIRDLITKKVISELKTKMEKDFDSYTKFWINFGAVLKEGLCEHLSDRDSLLDLCIFKTSSSNGEFVSLKTYIDRMKDVQNDIYYCIADEENPESNPQIEGFIKKGIEVLYLTDHVDTFWTTVIFDYAGKNIKSINRADIDLSLDNAKTDEEKNKNHDQNEKMVKLFEEALNGMVKNVIISRKLTDSAACISLPEGAMDIKMERFLIAQGQLKNATLKMLEINPDNPLIIKAFKELEAGNTKGKDMAFAVFEIACVAQDEGIKNPSKFAKRLFDLLSS</sequence>
<keyword evidence="6 8" id="KW-0346">Stress response</keyword>
<feature type="binding site" evidence="9">
    <location>
        <position position="330"/>
    </location>
    <ligand>
        <name>ATP</name>
        <dbReference type="ChEBI" id="CHEBI:30616"/>
    </ligand>
</feature>
<evidence type="ECO:0000256" key="8">
    <source>
        <dbReference type="HAMAP-Rule" id="MF_00505"/>
    </source>
</evidence>
<dbReference type="GO" id="GO:0005737">
    <property type="term" value="C:cytoplasm"/>
    <property type="evidence" value="ECO:0007669"/>
    <property type="project" value="UniProtKB-SubCell"/>
</dbReference>
<dbReference type="PROSITE" id="PS00298">
    <property type="entry name" value="HSP90"/>
    <property type="match status" value="1"/>
</dbReference>
<dbReference type="AlphaFoldDB" id="A0A5B8XEX5"/>
<dbReference type="Gene3D" id="1.20.120.790">
    <property type="entry name" value="Heat shock protein 90, C-terminal domain"/>
    <property type="match status" value="1"/>
</dbReference>
<evidence type="ECO:0000256" key="6">
    <source>
        <dbReference type="ARBA" id="ARBA00023016"/>
    </source>
</evidence>
<dbReference type="GO" id="GO:0016887">
    <property type="term" value="F:ATP hydrolysis activity"/>
    <property type="evidence" value="ECO:0007669"/>
    <property type="project" value="InterPro"/>
</dbReference>